<evidence type="ECO:0000313" key="3">
    <source>
        <dbReference type="Proteomes" id="UP000729402"/>
    </source>
</evidence>
<accession>A0A8J5W9S7</accession>
<reference evidence="2" key="1">
    <citation type="journal article" date="2021" name="bioRxiv">
        <title>Whole Genome Assembly and Annotation of Northern Wild Rice, Zizania palustris L., Supports a Whole Genome Duplication in the Zizania Genus.</title>
        <authorList>
            <person name="Haas M."/>
            <person name="Kono T."/>
            <person name="Macchietto M."/>
            <person name="Millas R."/>
            <person name="McGilp L."/>
            <person name="Shao M."/>
            <person name="Duquette J."/>
            <person name="Hirsch C.N."/>
            <person name="Kimball J."/>
        </authorList>
    </citation>
    <scope>NUCLEOTIDE SEQUENCE</scope>
    <source>
        <tissue evidence="2">Fresh leaf tissue</tissue>
    </source>
</reference>
<name>A0A8J5W9S7_ZIZPA</name>
<dbReference type="Proteomes" id="UP000729402">
    <property type="component" value="Unassembled WGS sequence"/>
</dbReference>
<feature type="region of interest" description="Disordered" evidence="1">
    <location>
        <begin position="1"/>
        <end position="39"/>
    </location>
</feature>
<gene>
    <name evidence="2" type="ORF">GUJ93_ZPchr0010g10529</name>
</gene>
<dbReference type="EMBL" id="JAAALK010000082">
    <property type="protein sequence ID" value="KAG8085474.1"/>
    <property type="molecule type" value="Genomic_DNA"/>
</dbReference>
<evidence type="ECO:0000256" key="1">
    <source>
        <dbReference type="SAM" id="MobiDB-lite"/>
    </source>
</evidence>
<organism evidence="2 3">
    <name type="scientific">Zizania palustris</name>
    <name type="common">Northern wild rice</name>
    <dbReference type="NCBI Taxonomy" id="103762"/>
    <lineage>
        <taxon>Eukaryota</taxon>
        <taxon>Viridiplantae</taxon>
        <taxon>Streptophyta</taxon>
        <taxon>Embryophyta</taxon>
        <taxon>Tracheophyta</taxon>
        <taxon>Spermatophyta</taxon>
        <taxon>Magnoliopsida</taxon>
        <taxon>Liliopsida</taxon>
        <taxon>Poales</taxon>
        <taxon>Poaceae</taxon>
        <taxon>BOP clade</taxon>
        <taxon>Oryzoideae</taxon>
        <taxon>Oryzeae</taxon>
        <taxon>Zizaniinae</taxon>
        <taxon>Zizania</taxon>
    </lineage>
</organism>
<comment type="caution">
    <text evidence="2">The sequence shown here is derived from an EMBL/GenBank/DDBJ whole genome shotgun (WGS) entry which is preliminary data.</text>
</comment>
<protein>
    <submittedName>
        <fullName evidence="2">Uncharacterized protein</fullName>
    </submittedName>
</protein>
<sequence length="103" mass="10308">MAVPVASLGARPEAQQPRELGAARGSVVGGFTSGPSPLPPLYTATDTGLHATVGPPYQWVVGLPFSVRGGVDRAQCPARATAPCACPCDLACCFGRGGAAVKS</sequence>
<proteinExistence type="predicted"/>
<reference evidence="2" key="2">
    <citation type="submission" date="2021-02" db="EMBL/GenBank/DDBJ databases">
        <authorList>
            <person name="Kimball J.A."/>
            <person name="Haas M.W."/>
            <person name="Macchietto M."/>
            <person name="Kono T."/>
            <person name="Duquette J."/>
            <person name="Shao M."/>
        </authorList>
    </citation>
    <scope>NUCLEOTIDE SEQUENCE</scope>
    <source>
        <tissue evidence="2">Fresh leaf tissue</tissue>
    </source>
</reference>
<evidence type="ECO:0000313" key="2">
    <source>
        <dbReference type="EMBL" id="KAG8085474.1"/>
    </source>
</evidence>
<dbReference type="AlphaFoldDB" id="A0A8J5W9S7"/>
<keyword evidence="3" id="KW-1185">Reference proteome</keyword>